<dbReference type="PANTHER" id="PTHR45339:SF1">
    <property type="entry name" value="HYBRID SIGNAL TRANSDUCTION HISTIDINE KINASE J"/>
    <property type="match status" value="1"/>
</dbReference>
<gene>
    <name evidence="7" type="ORF">SBF1_6890001</name>
</gene>
<feature type="domain" description="Response regulatory" evidence="6">
    <location>
        <begin position="1"/>
        <end position="68"/>
    </location>
</feature>
<keyword evidence="3" id="KW-0902">Two-component regulatory system</keyword>
<dbReference type="Proteomes" id="UP000238916">
    <property type="component" value="Unassembled WGS sequence"/>
</dbReference>
<dbReference type="PANTHER" id="PTHR45339">
    <property type="entry name" value="HYBRID SIGNAL TRANSDUCTION HISTIDINE KINASE J"/>
    <property type="match status" value="1"/>
</dbReference>
<dbReference type="EMBL" id="OMOF01000655">
    <property type="protein sequence ID" value="SPF53667.1"/>
    <property type="molecule type" value="Genomic_DNA"/>
</dbReference>
<evidence type="ECO:0000313" key="8">
    <source>
        <dbReference type="Proteomes" id="UP000238916"/>
    </source>
</evidence>
<comment type="function">
    <text evidence="4">May play the central regulatory role in sporulation. It may be an element of the effector pathway responsible for the activation of sporulation genes in response to nutritional stress. Spo0A may act in concert with spo0H (a sigma factor) to control the expression of some genes that are critical to the sporulation process.</text>
</comment>
<reference evidence="8" key="1">
    <citation type="submission" date="2018-02" db="EMBL/GenBank/DDBJ databases">
        <authorList>
            <person name="Hausmann B."/>
        </authorList>
    </citation>
    <scope>NUCLEOTIDE SEQUENCE [LARGE SCALE GENOMIC DNA]</scope>
    <source>
        <strain evidence="8">Peat soil MAG SbF1</strain>
    </source>
</reference>
<evidence type="ECO:0000259" key="6">
    <source>
        <dbReference type="PROSITE" id="PS50110"/>
    </source>
</evidence>
<name>A0A2U3LNZ9_9FIRM</name>
<dbReference type="Gene3D" id="3.40.50.2300">
    <property type="match status" value="1"/>
</dbReference>
<dbReference type="SUPFAM" id="SSF52172">
    <property type="entry name" value="CheY-like"/>
    <property type="match status" value="1"/>
</dbReference>
<evidence type="ECO:0000256" key="4">
    <source>
        <dbReference type="ARBA" id="ARBA00024867"/>
    </source>
</evidence>
<dbReference type="PROSITE" id="PS50110">
    <property type="entry name" value="RESPONSE_REGULATORY"/>
    <property type="match status" value="1"/>
</dbReference>
<sequence length="70" mass="8046">MVEKRQGIDEATEKIRKAEGSNKHTKIIAMTANAMTGDREKYLKVGMDDYISKPIDFVIMFKMIDETTVY</sequence>
<dbReference type="GO" id="GO:0000160">
    <property type="term" value="P:phosphorelay signal transduction system"/>
    <property type="evidence" value="ECO:0007669"/>
    <property type="project" value="UniProtKB-KW"/>
</dbReference>
<dbReference type="AlphaFoldDB" id="A0A2U3LNZ9"/>
<evidence type="ECO:0000313" key="7">
    <source>
        <dbReference type="EMBL" id="SPF53667.1"/>
    </source>
</evidence>
<comment type="caution">
    <text evidence="5">Lacks conserved residue(s) required for the propagation of feature annotation.</text>
</comment>
<proteinExistence type="predicted"/>
<evidence type="ECO:0000256" key="2">
    <source>
        <dbReference type="ARBA" id="ARBA00022553"/>
    </source>
</evidence>
<dbReference type="InterPro" id="IPR001789">
    <property type="entry name" value="Sig_transdc_resp-reg_receiver"/>
</dbReference>
<dbReference type="GO" id="GO:0004673">
    <property type="term" value="F:protein histidine kinase activity"/>
    <property type="evidence" value="ECO:0007669"/>
    <property type="project" value="TreeGrafter"/>
</dbReference>
<evidence type="ECO:0000256" key="5">
    <source>
        <dbReference type="PROSITE-ProRule" id="PRU00169"/>
    </source>
</evidence>
<dbReference type="InterPro" id="IPR011006">
    <property type="entry name" value="CheY-like_superfamily"/>
</dbReference>
<protein>
    <recommendedName>
        <fullName evidence="1">Stage 0 sporulation protein A homolog</fullName>
    </recommendedName>
</protein>
<dbReference type="OrthoDB" id="9790669at2"/>
<keyword evidence="2" id="KW-0597">Phosphoprotein</keyword>
<evidence type="ECO:0000256" key="1">
    <source>
        <dbReference type="ARBA" id="ARBA00018672"/>
    </source>
</evidence>
<dbReference type="Pfam" id="PF00072">
    <property type="entry name" value="Response_reg"/>
    <property type="match status" value="1"/>
</dbReference>
<accession>A0A2U3LNZ9</accession>
<dbReference type="CDD" id="cd17546">
    <property type="entry name" value="REC_hyHK_CKI1_RcsC-like"/>
    <property type="match status" value="1"/>
</dbReference>
<organism evidence="7 8">
    <name type="scientific">Candidatus Desulfosporosinus infrequens</name>
    <dbReference type="NCBI Taxonomy" id="2043169"/>
    <lineage>
        <taxon>Bacteria</taxon>
        <taxon>Bacillati</taxon>
        <taxon>Bacillota</taxon>
        <taxon>Clostridia</taxon>
        <taxon>Eubacteriales</taxon>
        <taxon>Desulfitobacteriaceae</taxon>
        <taxon>Desulfosporosinus</taxon>
    </lineage>
</organism>
<dbReference type="GO" id="GO:0071474">
    <property type="term" value="P:cellular hyperosmotic response"/>
    <property type="evidence" value="ECO:0007669"/>
    <property type="project" value="TreeGrafter"/>
</dbReference>
<evidence type="ECO:0000256" key="3">
    <source>
        <dbReference type="ARBA" id="ARBA00023012"/>
    </source>
</evidence>